<feature type="compositionally biased region" description="Basic and acidic residues" evidence="1">
    <location>
        <begin position="503"/>
        <end position="515"/>
    </location>
</feature>
<sequence length="521" mass="58355">MTEDSVMVGRKSTGNRGEDIAKEAVAVKDNSRRSKSGKNDDEGPSTSKGPSTSTLPPMDAGESTEPIGIRDVPESTREDKLDENLPKKVFAVDCYPEPGRMNIYSKANVIGRVADALAGTPALKTIHGSQFRQLFMLPVGRCSYSGKLIHAILARQLVPKRKYEIWSVFGGQSFRFSFREFERVSGLVCSRIPEGHTFFQAVPKEPSTTWKELFRRNCKQVSVECALNKLKEKHISDRKRLYHALIILVDGVVLGNKPPNITPTYVDMVEDVEKFLRFPWGRFRTLSRFRPAPLSPKNPDPINELKQRLRQQTSACYGFPLAVELVVFEASPLLVEKLADPKKTTTFLEEPFACETAIVRLQSEDILHVEANPKLTFGVDVTEGENADPDWDDEVHDDGVDRIVQLLQGGHVFTQEDFVVGQSTMAPVFYQPQGDRYSCKVKLNRGKKWMADQFRTMTEKLVEAIRSGGGEGGVSKVTDQTSKRGSEMQPENRGENVFAKSKGKSEEGEDVRDIYVDMDDV</sequence>
<dbReference type="PANTHER" id="PTHR48449:SF1">
    <property type="entry name" value="DUF1985 DOMAIN-CONTAINING PROTEIN"/>
    <property type="match status" value="1"/>
</dbReference>
<dbReference type="EMBL" id="CACVBM020001229">
    <property type="protein sequence ID" value="CAA7040452.1"/>
    <property type="molecule type" value="Genomic_DNA"/>
</dbReference>
<feature type="compositionally biased region" description="Basic and acidic residues" evidence="1">
    <location>
        <begin position="481"/>
        <end position="494"/>
    </location>
</feature>
<feature type="compositionally biased region" description="Basic and acidic residues" evidence="1">
    <location>
        <begin position="16"/>
        <end position="41"/>
    </location>
</feature>
<dbReference type="AlphaFoldDB" id="A0A6D2JUY9"/>
<keyword evidence="4" id="KW-1185">Reference proteome</keyword>
<feature type="compositionally biased region" description="Basic and acidic residues" evidence="1">
    <location>
        <begin position="71"/>
        <end position="81"/>
    </location>
</feature>
<name>A0A6D2JUY9_9BRAS</name>
<feature type="region of interest" description="Disordered" evidence="1">
    <location>
        <begin position="1"/>
        <end position="81"/>
    </location>
</feature>
<dbReference type="Pfam" id="PF09331">
    <property type="entry name" value="DUF1985"/>
    <property type="match status" value="1"/>
</dbReference>
<feature type="domain" description="DUF1985" evidence="2">
    <location>
        <begin position="153"/>
        <end position="282"/>
    </location>
</feature>
<comment type="caution">
    <text evidence="3">The sequence shown here is derived from an EMBL/GenBank/DDBJ whole genome shotgun (WGS) entry which is preliminary data.</text>
</comment>
<dbReference type="OrthoDB" id="1111119at2759"/>
<feature type="region of interest" description="Disordered" evidence="1">
    <location>
        <begin position="467"/>
        <end position="521"/>
    </location>
</feature>
<reference evidence="3" key="1">
    <citation type="submission" date="2020-01" db="EMBL/GenBank/DDBJ databases">
        <authorList>
            <person name="Mishra B."/>
        </authorList>
    </citation>
    <scope>NUCLEOTIDE SEQUENCE [LARGE SCALE GENOMIC DNA]</scope>
</reference>
<evidence type="ECO:0000313" key="4">
    <source>
        <dbReference type="Proteomes" id="UP000467841"/>
    </source>
</evidence>
<protein>
    <recommendedName>
        <fullName evidence="2">DUF1985 domain-containing protein</fullName>
    </recommendedName>
</protein>
<dbReference type="Proteomes" id="UP000467841">
    <property type="component" value="Unassembled WGS sequence"/>
</dbReference>
<accession>A0A6D2JUY9</accession>
<evidence type="ECO:0000259" key="2">
    <source>
        <dbReference type="Pfam" id="PF09331"/>
    </source>
</evidence>
<feature type="compositionally biased region" description="Low complexity" evidence="1">
    <location>
        <begin position="44"/>
        <end position="57"/>
    </location>
</feature>
<evidence type="ECO:0000256" key="1">
    <source>
        <dbReference type="SAM" id="MobiDB-lite"/>
    </source>
</evidence>
<gene>
    <name evidence="3" type="ORF">MERR_LOCUS27687</name>
</gene>
<evidence type="ECO:0000313" key="3">
    <source>
        <dbReference type="EMBL" id="CAA7040452.1"/>
    </source>
</evidence>
<proteinExistence type="predicted"/>
<organism evidence="3 4">
    <name type="scientific">Microthlaspi erraticum</name>
    <dbReference type="NCBI Taxonomy" id="1685480"/>
    <lineage>
        <taxon>Eukaryota</taxon>
        <taxon>Viridiplantae</taxon>
        <taxon>Streptophyta</taxon>
        <taxon>Embryophyta</taxon>
        <taxon>Tracheophyta</taxon>
        <taxon>Spermatophyta</taxon>
        <taxon>Magnoliopsida</taxon>
        <taxon>eudicotyledons</taxon>
        <taxon>Gunneridae</taxon>
        <taxon>Pentapetalae</taxon>
        <taxon>rosids</taxon>
        <taxon>malvids</taxon>
        <taxon>Brassicales</taxon>
        <taxon>Brassicaceae</taxon>
        <taxon>Coluteocarpeae</taxon>
        <taxon>Microthlaspi</taxon>
    </lineage>
</organism>
<dbReference type="InterPro" id="IPR015410">
    <property type="entry name" value="DUF1985"/>
</dbReference>
<dbReference type="PANTHER" id="PTHR48449">
    <property type="entry name" value="DUF1985 DOMAIN-CONTAINING PROTEIN"/>
    <property type="match status" value="1"/>
</dbReference>